<dbReference type="GO" id="GO:0000271">
    <property type="term" value="P:polysaccharide biosynthetic process"/>
    <property type="evidence" value="ECO:0007669"/>
    <property type="project" value="InterPro"/>
</dbReference>
<dbReference type="GO" id="GO:0016628">
    <property type="term" value="F:oxidoreductase activity, acting on the CH-CH group of donors, NAD or NADP as acceptor"/>
    <property type="evidence" value="ECO:0007669"/>
    <property type="project" value="InterPro"/>
</dbReference>
<dbReference type="EMBL" id="POUC01000021">
    <property type="protein sequence ID" value="PNG23224.1"/>
    <property type="molecule type" value="Genomic_DNA"/>
</dbReference>
<sequence length="426" mass="46566">MGQPPIRAQRKLIVVGQGYVGLPLAMRAVEADFCVVGVDTDELRVKRLASGDSYIEGIGNARLISALDSGRYEVTTDYDAISDFDVCAITVPTPLREGVPDLNFVECAARSIAPHITSGATVVLESTTYPGTTESLLQPLLEEGSGLKAGVDFHLGYSPERIDPGNPQWQLENTPKVISGIDPASLHDIERFYARIVERTVPVSSCRTAELTKLLENTFRHVNIALVNEMATFARGLGADIWEAIEAADTKPFGFMSFRPGPGVGGHCLPVDPSYLSWQVKRLLRRNVRFIALANDINDHMPDHVVSRISRGLNERGKSVNGSRILQLGLAYKKNTGDIRESPSIALARSLQNLGARVVAVEPHTDSHLRPTDITCVELTEAEVRAADVVVVATDHDDFDYTLVERAGAYIFDTRNRCRGGHLEVL</sequence>
<dbReference type="PIRSF" id="PIRSF500136">
    <property type="entry name" value="UDP_ManNAc_DH"/>
    <property type="match status" value="1"/>
</dbReference>
<dbReference type="GO" id="GO:0051287">
    <property type="term" value="F:NAD binding"/>
    <property type="evidence" value="ECO:0007669"/>
    <property type="project" value="InterPro"/>
</dbReference>
<dbReference type="InterPro" id="IPR001732">
    <property type="entry name" value="UDP-Glc/GDP-Man_DH_N"/>
</dbReference>
<evidence type="ECO:0000259" key="4">
    <source>
        <dbReference type="SMART" id="SM00984"/>
    </source>
</evidence>
<dbReference type="SUPFAM" id="SSF51735">
    <property type="entry name" value="NAD(P)-binding Rossmann-fold domains"/>
    <property type="match status" value="1"/>
</dbReference>
<reference evidence="5 6" key="1">
    <citation type="submission" date="2018-01" db="EMBL/GenBank/DDBJ databases">
        <title>Draft genome sequence of Streptomyces sp. 13K301.</title>
        <authorList>
            <person name="Sahin N."/>
            <person name="Saygin H."/>
            <person name="Ay H."/>
        </authorList>
    </citation>
    <scope>NUCLEOTIDE SEQUENCE [LARGE SCALE GENOMIC DNA]</scope>
    <source>
        <strain evidence="5 6">13K301</strain>
    </source>
</reference>
<dbReference type="Pfam" id="PF00984">
    <property type="entry name" value="UDPG_MGDP_dh"/>
    <property type="match status" value="1"/>
</dbReference>
<evidence type="ECO:0000256" key="2">
    <source>
        <dbReference type="ARBA" id="ARBA00023027"/>
    </source>
</evidence>
<dbReference type="PIRSF" id="PIRSF000124">
    <property type="entry name" value="UDPglc_GDPman_dh"/>
    <property type="match status" value="1"/>
</dbReference>
<organism evidence="5 6">
    <name type="scientific">Streptomyces cahuitamycinicus</name>
    <dbReference type="NCBI Taxonomy" id="2070367"/>
    <lineage>
        <taxon>Bacteria</taxon>
        <taxon>Bacillati</taxon>
        <taxon>Actinomycetota</taxon>
        <taxon>Actinomycetes</taxon>
        <taxon>Kitasatosporales</taxon>
        <taxon>Streptomycetaceae</taxon>
        <taxon>Streptomyces</taxon>
    </lineage>
</organism>
<evidence type="ECO:0000313" key="5">
    <source>
        <dbReference type="EMBL" id="PNG23224.1"/>
    </source>
</evidence>
<dbReference type="InterPro" id="IPR036220">
    <property type="entry name" value="UDP-Glc/GDP-Man_DH_C_sf"/>
</dbReference>
<dbReference type="InterPro" id="IPR014026">
    <property type="entry name" value="UDP-Glc/GDP-Man_DH_dimer"/>
</dbReference>
<comment type="similarity">
    <text evidence="3">Belongs to the UDP-glucose/GDP-mannose dehydrogenase family.</text>
</comment>
<dbReference type="InterPro" id="IPR017476">
    <property type="entry name" value="UDP-Glc/GDP-Man"/>
</dbReference>
<dbReference type="PANTHER" id="PTHR43491:SF1">
    <property type="entry name" value="UDP-N-ACETYL-D-MANNOSAMINE DEHYDROGENASE"/>
    <property type="match status" value="1"/>
</dbReference>
<dbReference type="SMART" id="SM00984">
    <property type="entry name" value="UDPG_MGDP_dh_C"/>
    <property type="match status" value="1"/>
</dbReference>
<dbReference type="Pfam" id="PF03721">
    <property type="entry name" value="UDPG_MGDP_dh_N"/>
    <property type="match status" value="1"/>
</dbReference>
<dbReference type="RefSeq" id="WP_102907849.1">
    <property type="nucleotide sequence ID" value="NZ_POUC01000021.1"/>
</dbReference>
<dbReference type="SUPFAM" id="SSF48179">
    <property type="entry name" value="6-phosphogluconate dehydrogenase C-terminal domain-like"/>
    <property type="match status" value="1"/>
</dbReference>
<evidence type="ECO:0000313" key="6">
    <source>
        <dbReference type="Proteomes" id="UP000235943"/>
    </source>
</evidence>
<keyword evidence="6" id="KW-1185">Reference proteome</keyword>
<dbReference type="InterPro" id="IPR028359">
    <property type="entry name" value="UDP_ManNAc/GlcNAc_DH"/>
</dbReference>
<name>A0A2N8TW15_9ACTN</name>
<dbReference type="NCBIfam" id="TIGR03026">
    <property type="entry name" value="NDP-sugDHase"/>
    <property type="match status" value="1"/>
</dbReference>
<evidence type="ECO:0000256" key="1">
    <source>
        <dbReference type="ARBA" id="ARBA00023002"/>
    </source>
</evidence>
<dbReference type="Gene3D" id="3.40.50.720">
    <property type="entry name" value="NAD(P)-binding Rossmann-like Domain"/>
    <property type="match status" value="2"/>
</dbReference>
<dbReference type="InterPro" id="IPR036291">
    <property type="entry name" value="NAD(P)-bd_dom_sf"/>
</dbReference>
<dbReference type="Pfam" id="PF03720">
    <property type="entry name" value="UDPG_MGDP_dh_C"/>
    <property type="match status" value="1"/>
</dbReference>
<comment type="caution">
    <text evidence="5">The sequence shown here is derived from an EMBL/GenBank/DDBJ whole genome shotgun (WGS) entry which is preliminary data.</text>
</comment>
<gene>
    <name evidence="5" type="ORF">C1J00_05260</name>
</gene>
<dbReference type="PANTHER" id="PTHR43491">
    <property type="entry name" value="UDP-N-ACETYL-D-MANNOSAMINE DEHYDROGENASE"/>
    <property type="match status" value="1"/>
</dbReference>
<dbReference type="Proteomes" id="UP000235943">
    <property type="component" value="Unassembled WGS sequence"/>
</dbReference>
<proteinExistence type="inferred from homology"/>
<dbReference type="InterPro" id="IPR008927">
    <property type="entry name" value="6-PGluconate_DH-like_C_sf"/>
</dbReference>
<dbReference type="AlphaFoldDB" id="A0A2N8TW15"/>
<evidence type="ECO:0000256" key="3">
    <source>
        <dbReference type="PIRNR" id="PIRNR000124"/>
    </source>
</evidence>
<dbReference type="GO" id="GO:0016616">
    <property type="term" value="F:oxidoreductase activity, acting on the CH-OH group of donors, NAD or NADP as acceptor"/>
    <property type="evidence" value="ECO:0007669"/>
    <property type="project" value="InterPro"/>
</dbReference>
<dbReference type="InterPro" id="IPR014027">
    <property type="entry name" value="UDP-Glc/GDP-Man_DH_C"/>
</dbReference>
<keyword evidence="2" id="KW-0520">NAD</keyword>
<dbReference type="SUPFAM" id="SSF52413">
    <property type="entry name" value="UDP-glucose/GDP-mannose dehydrogenase C-terminal domain"/>
    <property type="match status" value="1"/>
</dbReference>
<accession>A0A2N8TW15</accession>
<keyword evidence="1" id="KW-0560">Oxidoreductase</keyword>
<protein>
    <submittedName>
        <fullName evidence="5">Nucleotide sugar dehydrogenase</fullName>
    </submittedName>
</protein>
<feature type="domain" description="UDP-glucose/GDP-mannose dehydrogenase C-terminal" evidence="4">
    <location>
        <begin position="326"/>
        <end position="420"/>
    </location>
</feature>
<dbReference type="OrthoDB" id="5193947at2"/>